<evidence type="ECO:0000313" key="2">
    <source>
        <dbReference type="EMBL" id="GGS63659.1"/>
    </source>
</evidence>
<keyword evidence="3" id="KW-1185">Reference proteome</keyword>
<dbReference type="EMBL" id="BMSZ01000012">
    <property type="protein sequence ID" value="GGS63659.1"/>
    <property type="molecule type" value="Genomic_DNA"/>
</dbReference>
<accession>A0ABQ2TD58</accession>
<proteinExistence type="predicted"/>
<evidence type="ECO:0000313" key="3">
    <source>
        <dbReference type="Proteomes" id="UP000659767"/>
    </source>
</evidence>
<gene>
    <name evidence="2" type="ORF">GCM10010253_43260</name>
</gene>
<dbReference type="RefSeq" id="WP_267907132.1">
    <property type="nucleotide sequence ID" value="NZ_BMSZ01000012.1"/>
</dbReference>
<feature type="region of interest" description="Disordered" evidence="1">
    <location>
        <begin position="1"/>
        <end position="44"/>
    </location>
</feature>
<comment type="caution">
    <text evidence="2">The sequence shown here is derived from an EMBL/GenBank/DDBJ whole genome shotgun (WGS) entry which is preliminary data.</text>
</comment>
<name>A0ABQ2TD58_STRBA</name>
<reference evidence="3" key="1">
    <citation type="journal article" date="2019" name="Int. J. Syst. Evol. Microbiol.">
        <title>The Global Catalogue of Microorganisms (GCM) 10K type strain sequencing project: providing services to taxonomists for standard genome sequencing and annotation.</title>
        <authorList>
            <consortium name="The Broad Institute Genomics Platform"/>
            <consortium name="The Broad Institute Genome Sequencing Center for Infectious Disease"/>
            <person name="Wu L."/>
            <person name="Ma J."/>
        </authorList>
    </citation>
    <scope>NUCLEOTIDE SEQUENCE [LARGE SCALE GENOMIC DNA]</scope>
    <source>
        <strain evidence="3">JCM 4350</strain>
    </source>
</reference>
<organism evidence="2 3">
    <name type="scientific">Streptomyces badius</name>
    <dbReference type="NCBI Taxonomy" id="1941"/>
    <lineage>
        <taxon>Bacteria</taxon>
        <taxon>Bacillati</taxon>
        <taxon>Actinomycetota</taxon>
        <taxon>Actinomycetes</taxon>
        <taxon>Kitasatosporales</taxon>
        <taxon>Streptomycetaceae</taxon>
        <taxon>Streptomyces</taxon>
    </lineage>
</organism>
<dbReference type="Proteomes" id="UP000659767">
    <property type="component" value="Unassembled WGS sequence"/>
</dbReference>
<evidence type="ECO:0000256" key="1">
    <source>
        <dbReference type="SAM" id="MobiDB-lite"/>
    </source>
</evidence>
<sequence>MSGIYDDGATYGPDPTATVNEPQADPIYDDGDVYGKPTTQEPPR</sequence>
<protein>
    <submittedName>
        <fullName evidence="2">Uncharacterized protein</fullName>
    </submittedName>
</protein>